<evidence type="ECO:0000313" key="3">
    <source>
        <dbReference type="Proteomes" id="UP000678154"/>
    </source>
</evidence>
<organism evidence="2 3">
    <name type="scientific">Pseudomonas qingdaonensis</name>
    <dbReference type="NCBI Taxonomy" id="2056231"/>
    <lineage>
        <taxon>Bacteria</taxon>
        <taxon>Pseudomonadati</taxon>
        <taxon>Pseudomonadota</taxon>
        <taxon>Gammaproteobacteria</taxon>
        <taxon>Pseudomonadales</taxon>
        <taxon>Pseudomonadaceae</taxon>
        <taxon>Pseudomonas</taxon>
    </lineage>
</organism>
<dbReference type="GeneID" id="87479879"/>
<gene>
    <name evidence="2" type="ORF">KH389_06475</name>
</gene>
<keyword evidence="3" id="KW-1185">Reference proteome</keyword>
<evidence type="ECO:0000313" key="2">
    <source>
        <dbReference type="EMBL" id="QVL20227.1"/>
    </source>
</evidence>
<feature type="region of interest" description="Disordered" evidence="1">
    <location>
        <begin position="57"/>
        <end position="82"/>
    </location>
</feature>
<sequence>MNYSLFLRAAPSMPSGNHSSLRGRQDQVLVKDEVVFEESLDPYRLLTEASQRMHDGKSVFFEDHQMNRDKGSRDRAGIFSQS</sequence>
<evidence type="ECO:0000256" key="1">
    <source>
        <dbReference type="SAM" id="MobiDB-lite"/>
    </source>
</evidence>
<accession>A0ABX8DVB3</accession>
<proteinExistence type="predicted"/>
<protein>
    <submittedName>
        <fullName evidence="2">Uncharacterized protein</fullName>
    </submittedName>
</protein>
<name>A0ABX8DVB3_9PSED</name>
<dbReference type="RefSeq" id="WP_213607077.1">
    <property type="nucleotide sequence ID" value="NZ_CP074676.1"/>
</dbReference>
<feature type="compositionally biased region" description="Basic and acidic residues" evidence="1">
    <location>
        <begin position="57"/>
        <end position="76"/>
    </location>
</feature>
<reference evidence="2 3" key="1">
    <citation type="journal article" date="2016" name="J. Hazard. Mater.">
        <title>A newly isolated Pseudomonas putida S-1 strain for batch-mode-propanethiol degradation and continuous treatment of propanethiol-containing waste gas.</title>
        <authorList>
            <person name="Chen D.Z."/>
            <person name="Sun Y.M."/>
            <person name="Han L.M."/>
            <person name="Chen J."/>
            <person name="Ye J.X."/>
            <person name="Chen J.M."/>
        </authorList>
    </citation>
    <scope>NUCLEOTIDE SEQUENCE [LARGE SCALE GENOMIC DNA]</scope>
    <source>
        <strain evidence="2 3">S-1</strain>
    </source>
</reference>
<dbReference type="EMBL" id="CP074676">
    <property type="protein sequence ID" value="QVL20227.1"/>
    <property type="molecule type" value="Genomic_DNA"/>
</dbReference>
<dbReference type="Proteomes" id="UP000678154">
    <property type="component" value="Chromosome"/>
</dbReference>